<dbReference type="GO" id="GO:0043015">
    <property type="term" value="F:gamma-tubulin binding"/>
    <property type="evidence" value="ECO:0007669"/>
    <property type="project" value="TreeGrafter"/>
</dbReference>
<accession>A0A834R3H2</accession>
<sequence length="150" mass="17382">MAENIESIENSSIDVGIEATTLPKFDSKSHLNESSDELVKNVQDYLTSEINLTLEDYKLLEAMNNCTAEKYRDLTHLTQKVSKNLIDLNKKYEMMKPKLDLIDKLDKKVTRLEKMAYAIDAYSKRLEKQYRILEKGLIEEIRSTQQSSSQ</sequence>
<evidence type="ECO:0000256" key="1">
    <source>
        <dbReference type="ARBA" id="ARBA00008468"/>
    </source>
</evidence>
<dbReference type="EnsemblMetazoa" id="SSS_8171s_mrna">
    <property type="protein sequence ID" value="KAF7489213.1"/>
    <property type="gene ID" value="SSS_8171"/>
</dbReference>
<dbReference type="GO" id="GO:0099078">
    <property type="term" value="C:BORC complex"/>
    <property type="evidence" value="ECO:0007669"/>
    <property type="project" value="TreeGrafter"/>
</dbReference>
<dbReference type="AlphaFoldDB" id="A0A834R3H2"/>
<name>A0A834R3H2_SARSC</name>
<dbReference type="GO" id="GO:0016197">
    <property type="term" value="P:endosomal transport"/>
    <property type="evidence" value="ECO:0007669"/>
    <property type="project" value="TreeGrafter"/>
</dbReference>
<proteinExistence type="inferred from homology"/>
<reference evidence="3" key="3">
    <citation type="submission" date="2022-06" db="UniProtKB">
        <authorList>
            <consortium name="EnsemblMetazoa"/>
        </authorList>
    </citation>
    <scope>IDENTIFICATION</scope>
</reference>
<dbReference type="InterPro" id="IPR019269">
    <property type="entry name" value="BLOC1_su2"/>
</dbReference>
<dbReference type="PANTHER" id="PTHR46479:SF1">
    <property type="entry name" value="BIOGENESIS OF LYSOSOME-RELATED ORGANELLES COMPLEX 1 SUBUNIT 2"/>
    <property type="match status" value="1"/>
</dbReference>
<dbReference type="GO" id="GO:0000930">
    <property type="term" value="C:gamma-tubulin complex"/>
    <property type="evidence" value="ECO:0007669"/>
    <property type="project" value="TreeGrafter"/>
</dbReference>
<dbReference type="GO" id="GO:0032418">
    <property type="term" value="P:lysosome localization"/>
    <property type="evidence" value="ECO:0007669"/>
    <property type="project" value="TreeGrafter"/>
</dbReference>
<gene>
    <name evidence="2" type="ORF">SSS_8171</name>
</gene>
<protein>
    <submittedName>
        <fullName evidence="2">Biogenesis of lysosome-related organelles complex 1 subunit 2</fullName>
    </submittedName>
</protein>
<comment type="similarity">
    <text evidence="1">Belongs to the BLOC1S2 family.</text>
</comment>
<evidence type="ECO:0000313" key="2">
    <source>
        <dbReference type="EMBL" id="KAF7489213.1"/>
    </source>
</evidence>
<organism evidence="2">
    <name type="scientific">Sarcoptes scabiei</name>
    <name type="common">Itch mite</name>
    <name type="synonym">Acarus scabiei</name>
    <dbReference type="NCBI Taxonomy" id="52283"/>
    <lineage>
        <taxon>Eukaryota</taxon>
        <taxon>Metazoa</taxon>
        <taxon>Ecdysozoa</taxon>
        <taxon>Arthropoda</taxon>
        <taxon>Chelicerata</taxon>
        <taxon>Arachnida</taxon>
        <taxon>Acari</taxon>
        <taxon>Acariformes</taxon>
        <taxon>Sarcoptiformes</taxon>
        <taxon>Astigmata</taxon>
        <taxon>Psoroptidia</taxon>
        <taxon>Sarcoptoidea</taxon>
        <taxon>Sarcoptidae</taxon>
        <taxon>Sarcoptinae</taxon>
        <taxon>Sarcoptes</taxon>
    </lineage>
</organism>
<reference evidence="4" key="1">
    <citation type="journal article" date="2020" name="PLoS Negl. Trop. Dis.">
        <title>High-quality nuclear genome for Sarcoptes scabiei-A critical resource for a neglected parasite.</title>
        <authorList>
            <person name="Korhonen P.K."/>
            <person name="Gasser R.B."/>
            <person name="Ma G."/>
            <person name="Wang T."/>
            <person name="Stroehlein A.J."/>
            <person name="Young N.D."/>
            <person name="Ang C.S."/>
            <person name="Fernando D.D."/>
            <person name="Lu H.C."/>
            <person name="Taylor S."/>
            <person name="Reynolds S.L."/>
            <person name="Mofiz E."/>
            <person name="Najaraj S.H."/>
            <person name="Gowda H."/>
            <person name="Madugundu A."/>
            <person name="Renuse S."/>
            <person name="Holt D."/>
            <person name="Pandey A."/>
            <person name="Papenfuss A.T."/>
            <person name="Fischer K."/>
        </authorList>
    </citation>
    <scope>NUCLEOTIDE SEQUENCE [LARGE SCALE GENOMIC DNA]</scope>
</reference>
<keyword evidence="4" id="KW-1185">Reference proteome</keyword>
<dbReference type="EMBL" id="WVUK01000065">
    <property type="protein sequence ID" value="KAF7489213.1"/>
    <property type="molecule type" value="Genomic_DNA"/>
</dbReference>
<evidence type="ECO:0000313" key="4">
    <source>
        <dbReference type="Proteomes" id="UP000070412"/>
    </source>
</evidence>
<dbReference type="Pfam" id="PF10046">
    <property type="entry name" value="BLOC1_2"/>
    <property type="match status" value="1"/>
</dbReference>
<dbReference type="GO" id="GO:0031083">
    <property type="term" value="C:BLOC-1 complex"/>
    <property type="evidence" value="ECO:0007669"/>
    <property type="project" value="TreeGrafter"/>
</dbReference>
<dbReference type="Proteomes" id="UP000070412">
    <property type="component" value="Unassembled WGS sequence"/>
</dbReference>
<dbReference type="PANTHER" id="PTHR46479">
    <property type="entry name" value="BIOGENESIS OF LYSOSOME-RELATED ORGANELLES COMPLEX 1 SUBUNIT 2"/>
    <property type="match status" value="1"/>
</dbReference>
<reference evidence="2" key="2">
    <citation type="submission" date="2020-01" db="EMBL/GenBank/DDBJ databases">
        <authorList>
            <person name="Korhonen P.K.K."/>
            <person name="Guangxu M.G."/>
            <person name="Wang T.W."/>
            <person name="Stroehlein A.J.S."/>
            <person name="Young N.D."/>
            <person name="Ang C.-S.A."/>
            <person name="Fernando D.W.F."/>
            <person name="Lu H.L."/>
            <person name="Taylor S.T."/>
            <person name="Ehtesham M.E.M."/>
            <person name="Najaraj S.H.N."/>
            <person name="Harsha G.H.G."/>
            <person name="Madugundu A.M."/>
            <person name="Renuse S.R."/>
            <person name="Holt D.H."/>
            <person name="Pandey A.P."/>
            <person name="Papenfuss A.P."/>
            <person name="Gasser R.B.G."/>
            <person name="Fischer K.F."/>
        </authorList>
    </citation>
    <scope>NUCLEOTIDE SEQUENCE</scope>
    <source>
        <strain evidence="2">SSS_KF_BRIS2020</strain>
    </source>
</reference>
<dbReference type="OrthoDB" id="244061at2759"/>
<evidence type="ECO:0000313" key="3">
    <source>
        <dbReference type="EnsemblMetazoa" id="KAF7489213.1"/>
    </source>
</evidence>